<dbReference type="EMBL" id="BRXR01000001">
    <property type="protein sequence ID" value="GLC30392.1"/>
    <property type="molecule type" value="Genomic_DNA"/>
</dbReference>
<dbReference type="RefSeq" id="WP_264849652.1">
    <property type="nucleotide sequence ID" value="NZ_BRXR01000001.1"/>
</dbReference>
<protein>
    <submittedName>
        <fullName evidence="1">Iron-sulfur cluster-binding protein</fullName>
    </submittedName>
</protein>
<gene>
    <name evidence="1" type="ORF">bsdE14_18020</name>
</gene>
<sequence>MEDLSSLLKKELTKKGASIIGFADLSDIPLDKRNEMPYGISIAVALNPHIILGIKNGPTQEYYGEYNKVNEHLDNLVKYAGKILNDYGYKAILKTTTEVVVESNSYSTILPHKTVATRAGMGWIGKCALLVTKEYGSAIRLSSVLTDAPLKVGTPINESQCGSCCACKLACPGNAPLGENWNVNKHRESFFNAYNCRKAAREKAAKVGINSTICGKCIEACPWTRKYLDRHK</sequence>
<proteinExistence type="predicted"/>
<organism evidence="1 2">
    <name type="scientific">Clostridium omnivorum</name>
    <dbReference type="NCBI Taxonomy" id="1604902"/>
    <lineage>
        <taxon>Bacteria</taxon>
        <taxon>Bacillati</taxon>
        <taxon>Bacillota</taxon>
        <taxon>Clostridia</taxon>
        <taxon>Eubacteriales</taxon>
        <taxon>Clostridiaceae</taxon>
        <taxon>Clostridium</taxon>
    </lineage>
</organism>
<name>A0ABQ5N5B7_9CLOT</name>
<dbReference type="PANTHER" id="PTHR42827:SF1">
    <property type="entry name" value="IRON-SULFUR CLUSTER-BINDING PROTEIN"/>
    <property type="match status" value="1"/>
</dbReference>
<keyword evidence="2" id="KW-1185">Reference proteome</keyword>
<dbReference type="Proteomes" id="UP001208567">
    <property type="component" value="Unassembled WGS sequence"/>
</dbReference>
<accession>A0ABQ5N5B7</accession>
<comment type="caution">
    <text evidence="1">The sequence shown here is derived from an EMBL/GenBank/DDBJ whole genome shotgun (WGS) entry which is preliminary data.</text>
</comment>
<dbReference type="PANTHER" id="PTHR42827">
    <property type="entry name" value="IRON-SULFUR CLUSTER-BINDING PROTEIN-RELATED"/>
    <property type="match status" value="1"/>
</dbReference>
<reference evidence="1 2" key="1">
    <citation type="journal article" date="2024" name="Int. J. Syst. Evol. Microbiol.">
        <title>Clostridium omnivorum sp. nov., isolated from anoxic soil under the treatment of reductive soil disinfestation.</title>
        <authorList>
            <person name="Ueki A."/>
            <person name="Tonouchi A."/>
            <person name="Kaku N."/>
            <person name="Honma S."/>
            <person name="Ueki K."/>
        </authorList>
    </citation>
    <scope>NUCLEOTIDE SEQUENCE [LARGE SCALE GENOMIC DNA]</scope>
    <source>
        <strain evidence="1 2">E14</strain>
    </source>
</reference>
<evidence type="ECO:0000313" key="1">
    <source>
        <dbReference type="EMBL" id="GLC30392.1"/>
    </source>
</evidence>
<evidence type="ECO:0000313" key="2">
    <source>
        <dbReference type="Proteomes" id="UP001208567"/>
    </source>
</evidence>
<dbReference type="SUPFAM" id="SSF46548">
    <property type="entry name" value="alpha-helical ferredoxin"/>
    <property type="match status" value="1"/>
</dbReference>